<feature type="compositionally biased region" description="Polar residues" evidence="1">
    <location>
        <begin position="1"/>
        <end position="16"/>
    </location>
</feature>
<evidence type="ECO:0000313" key="3">
    <source>
        <dbReference type="WBParaSite" id="ALUE_0001664601-mRNA-1"/>
    </source>
</evidence>
<name>A0A0M3IET5_ASCLU</name>
<keyword evidence="2" id="KW-1185">Reference proteome</keyword>
<evidence type="ECO:0000313" key="2">
    <source>
        <dbReference type="Proteomes" id="UP000036681"/>
    </source>
</evidence>
<reference evidence="3" key="1">
    <citation type="submission" date="2017-02" db="UniProtKB">
        <authorList>
            <consortium name="WormBaseParasite"/>
        </authorList>
    </citation>
    <scope>IDENTIFICATION</scope>
</reference>
<proteinExistence type="predicted"/>
<dbReference type="Proteomes" id="UP000036681">
    <property type="component" value="Unplaced"/>
</dbReference>
<protein>
    <submittedName>
        <fullName evidence="3">Uncharacterized protein</fullName>
    </submittedName>
</protein>
<accession>A0A0M3IET5</accession>
<feature type="compositionally biased region" description="Low complexity" evidence="1">
    <location>
        <begin position="27"/>
        <end position="46"/>
    </location>
</feature>
<sequence length="46" mass="5030">MSARVTNENESMQSTQDIEEEISWRPSSSSAIRNARAASSIQTADS</sequence>
<feature type="region of interest" description="Disordered" evidence="1">
    <location>
        <begin position="1"/>
        <end position="46"/>
    </location>
</feature>
<dbReference type="AlphaFoldDB" id="A0A0M3IET5"/>
<evidence type="ECO:0000256" key="1">
    <source>
        <dbReference type="SAM" id="MobiDB-lite"/>
    </source>
</evidence>
<dbReference type="WBParaSite" id="ALUE_0001664601-mRNA-1">
    <property type="protein sequence ID" value="ALUE_0001664601-mRNA-1"/>
    <property type="gene ID" value="ALUE_0001664601"/>
</dbReference>
<organism evidence="2 3">
    <name type="scientific">Ascaris lumbricoides</name>
    <name type="common">Giant roundworm</name>
    <dbReference type="NCBI Taxonomy" id="6252"/>
    <lineage>
        <taxon>Eukaryota</taxon>
        <taxon>Metazoa</taxon>
        <taxon>Ecdysozoa</taxon>
        <taxon>Nematoda</taxon>
        <taxon>Chromadorea</taxon>
        <taxon>Rhabditida</taxon>
        <taxon>Spirurina</taxon>
        <taxon>Ascaridomorpha</taxon>
        <taxon>Ascaridoidea</taxon>
        <taxon>Ascarididae</taxon>
        <taxon>Ascaris</taxon>
    </lineage>
</organism>